<dbReference type="CDD" id="cd10159">
    <property type="entry name" value="CsoR-like_DUF156_2"/>
    <property type="match status" value="1"/>
</dbReference>
<evidence type="ECO:0000256" key="4">
    <source>
        <dbReference type="ARBA" id="ARBA00022723"/>
    </source>
</evidence>
<dbReference type="PANTHER" id="PTHR33677">
    <property type="entry name" value="TRANSCRIPTIONAL REPRESSOR FRMR-RELATED"/>
    <property type="match status" value="1"/>
</dbReference>
<dbReference type="InterPro" id="IPR003735">
    <property type="entry name" value="Metal_Tscrpt_repr"/>
</dbReference>
<name>A0ABT2PWK0_9MOLU</name>
<evidence type="ECO:0000256" key="5">
    <source>
        <dbReference type="ARBA" id="ARBA00039938"/>
    </source>
</evidence>
<accession>A0ABT2PWK0</accession>
<dbReference type="Pfam" id="PF02583">
    <property type="entry name" value="Trns_repr_metal"/>
    <property type="match status" value="1"/>
</dbReference>
<dbReference type="Gene3D" id="1.20.58.1000">
    <property type="entry name" value="Metal-sensitive repressor, helix protomer"/>
    <property type="match status" value="1"/>
</dbReference>
<comment type="subcellular location">
    <subcellularLocation>
        <location evidence="1">Cytoplasm</location>
    </subcellularLocation>
</comment>
<evidence type="ECO:0000313" key="8">
    <source>
        <dbReference type="Proteomes" id="UP001209076"/>
    </source>
</evidence>
<evidence type="ECO:0000256" key="2">
    <source>
        <dbReference type="ARBA" id="ARBA00011738"/>
    </source>
</evidence>
<comment type="caution">
    <text evidence="7">The sequence shown here is derived from an EMBL/GenBank/DDBJ whole genome shotgun (WGS) entry which is preliminary data.</text>
</comment>
<keyword evidence="4" id="KW-0479">Metal-binding</keyword>
<dbReference type="PANTHER" id="PTHR33677:SF4">
    <property type="entry name" value="COPPER-SENSING TRANSCRIPTIONAL REPRESSOR CSOR"/>
    <property type="match status" value="1"/>
</dbReference>
<evidence type="ECO:0000256" key="6">
    <source>
        <dbReference type="ARBA" id="ARBA00041544"/>
    </source>
</evidence>
<evidence type="ECO:0000256" key="1">
    <source>
        <dbReference type="ARBA" id="ARBA00004496"/>
    </source>
</evidence>
<reference evidence="8" key="1">
    <citation type="submission" date="2023-07" db="EMBL/GenBank/DDBJ databases">
        <title>Novel Mycoplasma species identified in domestic and wild animals.</title>
        <authorList>
            <person name="Volokhov D.V."/>
            <person name="Furtak V.A."/>
            <person name="Zagorodnyaya T.A."/>
        </authorList>
    </citation>
    <scope>NUCLEOTIDE SEQUENCE [LARGE SCALE GENOMIC DNA]</scope>
    <source>
        <strain evidence="8">92-19</strain>
    </source>
</reference>
<sequence length="96" mass="11121">MNQLHQHNTRHLNEEKIKQLLKTGRGQVEGILKMYEEGRYCVDISKQILSVIAMLQNANALILNDHISTCVTEAIFEQKGKEKIDEITEILVKYLR</sequence>
<organism evidence="7 8">
    <name type="scientific">Paracholeplasma vituli</name>
    <dbReference type="NCBI Taxonomy" id="69473"/>
    <lineage>
        <taxon>Bacteria</taxon>
        <taxon>Bacillati</taxon>
        <taxon>Mycoplasmatota</taxon>
        <taxon>Mollicutes</taxon>
        <taxon>Acholeplasmatales</taxon>
        <taxon>Acholeplasmataceae</taxon>
        <taxon>Paracholeplasma</taxon>
    </lineage>
</organism>
<keyword evidence="8" id="KW-1185">Reference proteome</keyword>
<dbReference type="Proteomes" id="UP001209076">
    <property type="component" value="Unassembled WGS sequence"/>
</dbReference>
<comment type="subunit">
    <text evidence="2">Homodimer.</text>
</comment>
<proteinExistence type="predicted"/>
<dbReference type="InterPro" id="IPR038390">
    <property type="entry name" value="Metal_Tscrpt_repr_sf"/>
</dbReference>
<keyword evidence="3" id="KW-0963">Cytoplasm</keyword>
<evidence type="ECO:0000313" key="7">
    <source>
        <dbReference type="EMBL" id="MCU0105215.1"/>
    </source>
</evidence>
<evidence type="ECO:0000256" key="3">
    <source>
        <dbReference type="ARBA" id="ARBA00022490"/>
    </source>
</evidence>
<dbReference type="EMBL" id="JAOEGN010000010">
    <property type="protein sequence ID" value="MCU0105215.1"/>
    <property type="molecule type" value="Genomic_DNA"/>
</dbReference>
<protein>
    <recommendedName>
        <fullName evidence="5">Copper-sensing transcriptional repressor CsoR</fullName>
    </recommendedName>
    <alternativeName>
        <fullName evidence="6">Copper-sensitive operon repressor</fullName>
    </alternativeName>
</protein>
<gene>
    <name evidence="7" type="ORF">N7603_06050</name>
</gene>